<gene>
    <name evidence="2" type="ORF">LCGC14_3008330</name>
</gene>
<evidence type="ECO:0000313" key="2">
    <source>
        <dbReference type="EMBL" id="KKK62040.1"/>
    </source>
</evidence>
<dbReference type="EMBL" id="LAZR01062190">
    <property type="protein sequence ID" value="KKK62040.1"/>
    <property type="molecule type" value="Genomic_DNA"/>
</dbReference>
<protein>
    <submittedName>
        <fullName evidence="2">Uncharacterized protein</fullName>
    </submittedName>
</protein>
<sequence>LIIILFLFSFLSADYYKGKEAYKIWHNEIIKKAEKRERQEEILGYLMGIPLFGALITGIIYSAVSTQRLKQRKP</sequence>
<keyword evidence="1" id="KW-0812">Transmembrane</keyword>
<accession>A0A0F8XLR0</accession>
<feature type="transmembrane region" description="Helical" evidence="1">
    <location>
        <begin position="42"/>
        <end position="64"/>
    </location>
</feature>
<keyword evidence="1" id="KW-0472">Membrane</keyword>
<dbReference type="AlphaFoldDB" id="A0A0F8XLR0"/>
<evidence type="ECO:0000256" key="1">
    <source>
        <dbReference type="SAM" id="Phobius"/>
    </source>
</evidence>
<feature type="non-terminal residue" evidence="2">
    <location>
        <position position="1"/>
    </location>
</feature>
<comment type="caution">
    <text evidence="2">The sequence shown here is derived from an EMBL/GenBank/DDBJ whole genome shotgun (WGS) entry which is preliminary data.</text>
</comment>
<proteinExistence type="predicted"/>
<organism evidence="2">
    <name type="scientific">marine sediment metagenome</name>
    <dbReference type="NCBI Taxonomy" id="412755"/>
    <lineage>
        <taxon>unclassified sequences</taxon>
        <taxon>metagenomes</taxon>
        <taxon>ecological metagenomes</taxon>
    </lineage>
</organism>
<reference evidence="2" key="1">
    <citation type="journal article" date="2015" name="Nature">
        <title>Complex archaea that bridge the gap between prokaryotes and eukaryotes.</title>
        <authorList>
            <person name="Spang A."/>
            <person name="Saw J.H."/>
            <person name="Jorgensen S.L."/>
            <person name="Zaremba-Niedzwiedzka K."/>
            <person name="Martijn J."/>
            <person name="Lind A.E."/>
            <person name="van Eijk R."/>
            <person name="Schleper C."/>
            <person name="Guy L."/>
            <person name="Ettema T.J."/>
        </authorList>
    </citation>
    <scope>NUCLEOTIDE SEQUENCE</scope>
</reference>
<keyword evidence="1" id="KW-1133">Transmembrane helix</keyword>
<name>A0A0F8XLR0_9ZZZZ</name>